<sequence>MERLKQKRKIQLSQVTKALSEIDAAVKREVLAEEELRILLARLNTIHGQLNETDAAIEPLLTYGEAEQEYARTIEYNDRFVAYSARLSFKITIASADGARTSDRTRRSGNESFGSSAKVKLPELELLRFNGDSLQWQSFWEQFEQVVHNNRELSPTDKFNYLRAALSEDVAEAIAGLPATARCYEDARDILKTRFGDEKRLIDDHMIRLLERQRIRSSLDVRGLRRLHGDLQGNIRGLRSLGSQLEEKCQLLESVQHALDSKCTQMKETTRELAARKAAAEAQIAGLLQQLQHKEQDLSTLREQLNKAVQKADAEITSLYLSFGGSAQTSSRLQTELMDLRSSLDTMKAGKNSVDKKLKEVGGGRQKAQDERKQLKLSLSTVTADLKSSQAAMAKLRDACTFMKVQLCVAEAEKAELSELLTNSLQCREDVKQEKEALEAKSDSLSKTVKELECKLCEAQYTGHQKEKKTIDELSRLRKIPRSFNKCKIEAYRDSTLASSRQVAPSNKFITEAYVDPASVQVLRSSEVKSAGSQQGSRSLGELCPRVSLSVAQLARRSHLRSEDNGGPRAPAAGLRRGPPRRVAGKTDVLDAASPPVGPQGDPLAVGPMWTRRTLRTAPWHPPLLDIDGHVAPVELRARSSSGSQRLLGRVGIALTKKVLQVRVPGMRGAFVSWRIFMEEIEDARLTLS</sequence>
<comment type="caution">
    <text evidence="1">The sequence shown here is derived from an EMBL/GenBank/DDBJ whole genome shotgun (WGS) entry which is preliminary data.</text>
</comment>
<gene>
    <name evidence="1" type="ORF">HPB47_027036</name>
</gene>
<accession>A0AC60PX27</accession>
<organism evidence="1 2">
    <name type="scientific">Ixodes persulcatus</name>
    <name type="common">Taiga tick</name>
    <dbReference type="NCBI Taxonomy" id="34615"/>
    <lineage>
        <taxon>Eukaryota</taxon>
        <taxon>Metazoa</taxon>
        <taxon>Ecdysozoa</taxon>
        <taxon>Arthropoda</taxon>
        <taxon>Chelicerata</taxon>
        <taxon>Arachnida</taxon>
        <taxon>Acari</taxon>
        <taxon>Parasitiformes</taxon>
        <taxon>Ixodida</taxon>
        <taxon>Ixodoidea</taxon>
        <taxon>Ixodidae</taxon>
        <taxon>Ixodinae</taxon>
        <taxon>Ixodes</taxon>
    </lineage>
</organism>
<dbReference type="EMBL" id="JABSTQ010009796">
    <property type="protein sequence ID" value="KAG0425818.1"/>
    <property type="molecule type" value="Genomic_DNA"/>
</dbReference>
<evidence type="ECO:0000313" key="1">
    <source>
        <dbReference type="EMBL" id="KAG0425818.1"/>
    </source>
</evidence>
<reference evidence="1 2" key="1">
    <citation type="journal article" date="2020" name="Cell">
        <title>Large-Scale Comparative Analyses of Tick Genomes Elucidate Their Genetic Diversity and Vector Capacities.</title>
        <authorList>
            <consortium name="Tick Genome and Microbiome Consortium (TIGMIC)"/>
            <person name="Jia N."/>
            <person name="Wang J."/>
            <person name="Shi W."/>
            <person name="Du L."/>
            <person name="Sun Y."/>
            <person name="Zhan W."/>
            <person name="Jiang J.F."/>
            <person name="Wang Q."/>
            <person name="Zhang B."/>
            <person name="Ji P."/>
            <person name="Bell-Sakyi L."/>
            <person name="Cui X.M."/>
            <person name="Yuan T.T."/>
            <person name="Jiang B.G."/>
            <person name="Yang W.F."/>
            <person name="Lam T.T."/>
            <person name="Chang Q.C."/>
            <person name="Ding S.J."/>
            <person name="Wang X.J."/>
            <person name="Zhu J.G."/>
            <person name="Ruan X.D."/>
            <person name="Zhao L."/>
            <person name="Wei J.T."/>
            <person name="Ye R.Z."/>
            <person name="Que T.C."/>
            <person name="Du C.H."/>
            <person name="Zhou Y.H."/>
            <person name="Cheng J.X."/>
            <person name="Dai P.F."/>
            <person name="Guo W.B."/>
            <person name="Han X.H."/>
            <person name="Huang E.J."/>
            <person name="Li L.F."/>
            <person name="Wei W."/>
            <person name="Gao Y.C."/>
            <person name="Liu J.Z."/>
            <person name="Shao H.Z."/>
            <person name="Wang X."/>
            <person name="Wang C.C."/>
            <person name="Yang T.C."/>
            <person name="Huo Q.B."/>
            <person name="Li W."/>
            <person name="Chen H.Y."/>
            <person name="Chen S.E."/>
            <person name="Zhou L.G."/>
            <person name="Ni X.B."/>
            <person name="Tian J.H."/>
            <person name="Sheng Y."/>
            <person name="Liu T."/>
            <person name="Pan Y.S."/>
            <person name="Xia L.Y."/>
            <person name="Li J."/>
            <person name="Zhao F."/>
            <person name="Cao W.C."/>
        </authorList>
    </citation>
    <scope>NUCLEOTIDE SEQUENCE [LARGE SCALE GENOMIC DNA]</scope>
    <source>
        <strain evidence="1">Iper-2018</strain>
    </source>
</reference>
<protein>
    <submittedName>
        <fullName evidence="1">Uncharacterized protein</fullName>
    </submittedName>
</protein>
<proteinExistence type="predicted"/>
<name>A0AC60PX27_IXOPE</name>
<keyword evidence="2" id="KW-1185">Reference proteome</keyword>
<dbReference type="Proteomes" id="UP000805193">
    <property type="component" value="Unassembled WGS sequence"/>
</dbReference>
<evidence type="ECO:0000313" key="2">
    <source>
        <dbReference type="Proteomes" id="UP000805193"/>
    </source>
</evidence>